<dbReference type="PROSITE" id="PS50966">
    <property type="entry name" value="ZF_SWIM"/>
    <property type="match status" value="1"/>
</dbReference>
<protein>
    <recommendedName>
        <fullName evidence="3">SWIM-type domain-containing protein</fullName>
    </recommendedName>
</protein>
<dbReference type="GO" id="GO:0008270">
    <property type="term" value="F:zinc ion binding"/>
    <property type="evidence" value="ECO:0007669"/>
    <property type="project" value="UniProtKB-KW"/>
</dbReference>
<sequence>MRADLLALTTDALTTLTNRGLVKRASKEVEAAAPALVLADDGTLTGTSADGIVTTVPVGGGLDAATCTCGASGVCRHVLVVVLAYQGSAASDPGTALPRDADTGASPPRASSDKSASDGWTPGTFTDEQLEARIGRRLMTAARRAARAGYVARVVRATATDPAPRAELSSCSVRFLVPGDLGFTHTDAVKGARDDVIALAVWAFRVADERHPGAADVQVQVQVGEVADAVEAGLVEAVALGADVLRTGAVHAGAGLAGPVAAVRRTLDAAGLRWPLLAVDDLAEQLAAYADRSTRYRPDLLADLVTELHARHRAVGGGGSGLRSRILGTEEAAQTPLRRLRLDGLGCRVRGSETERVVEIFLAHPDSATVLVVRRLWTVASFGERVAGRRVGGATVAALAAGSVVTESAVRSASRAVRLGTGNIAKTTVGPSAGAWHELPSSLVVRDLMAVAEELDGLPPRFVRPRVEAELVRVVEIAEVRELSYAPGAQRLDAVIADREGWTGVVSSTYRPTAPGGLDSLARALRGEYGRPRFVSGPLRRHAGAVVVDPLAVAVDGRVVVPDLAVDETGVVVSPGVPPAADPIDVAVEGAMSVLAEVAHRGLDHLPAGFGERVSAAAGELSRVGLGRAGRAVSGFAETLRAGPADDAVTAWVDAWLRLAVTSDLR</sequence>
<gene>
    <name evidence="4" type="ORF">Voc01_058420</name>
</gene>
<dbReference type="AlphaFoldDB" id="A0A8J4A0M4"/>
<comment type="caution">
    <text evidence="4">The sequence shown here is derived from an EMBL/GenBank/DDBJ whole genome shotgun (WGS) entry which is preliminary data.</text>
</comment>
<dbReference type="InterPro" id="IPR007527">
    <property type="entry name" value="Znf_SWIM"/>
</dbReference>
<keyword evidence="1" id="KW-0479">Metal-binding</keyword>
<proteinExistence type="predicted"/>
<feature type="region of interest" description="Disordered" evidence="2">
    <location>
        <begin position="90"/>
        <end position="126"/>
    </location>
</feature>
<evidence type="ECO:0000259" key="3">
    <source>
        <dbReference type="PROSITE" id="PS50966"/>
    </source>
</evidence>
<evidence type="ECO:0000256" key="1">
    <source>
        <dbReference type="PROSITE-ProRule" id="PRU00325"/>
    </source>
</evidence>
<name>A0A8J4A0M4_9ACTN</name>
<dbReference type="Proteomes" id="UP000635606">
    <property type="component" value="Unassembled WGS sequence"/>
</dbReference>
<evidence type="ECO:0000256" key="2">
    <source>
        <dbReference type="SAM" id="MobiDB-lite"/>
    </source>
</evidence>
<dbReference type="RefSeq" id="WP_203930814.1">
    <property type="nucleotide sequence ID" value="NZ_BOPH01000083.1"/>
</dbReference>
<organism evidence="4 5">
    <name type="scientific">Virgisporangium ochraceum</name>
    <dbReference type="NCBI Taxonomy" id="65505"/>
    <lineage>
        <taxon>Bacteria</taxon>
        <taxon>Bacillati</taxon>
        <taxon>Actinomycetota</taxon>
        <taxon>Actinomycetes</taxon>
        <taxon>Micromonosporales</taxon>
        <taxon>Micromonosporaceae</taxon>
        <taxon>Virgisporangium</taxon>
    </lineage>
</organism>
<evidence type="ECO:0000313" key="5">
    <source>
        <dbReference type="Proteomes" id="UP000635606"/>
    </source>
</evidence>
<keyword evidence="1" id="KW-0863">Zinc-finger</keyword>
<reference evidence="4" key="1">
    <citation type="submission" date="2021-01" db="EMBL/GenBank/DDBJ databases">
        <title>Whole genome shotgun sequence of Virgisporangium ochraceum NBRC 16418.</title>
        <authorList>
            <person name="Komaki H."/>
            <person name="Tamura T."/>
        </authorList>
    </citation>
    <scope>NUCLEOTIDE SEQUENCE</scope>
    <source>
        <strain evidence="4">NBRC 16418</strain>
    </source>
</reference>
<dbReference type="EMBL" id="BOPH01000083">
    <property type="protein sequence ID" value="GIJ70925.1"/>
    <property type="molecule type" value="Genomic_DNA"/>
</dbReference>
<keyword evidence="1" id="KW-0862">Zinc</keyword>
<feature type="domain" description="SWIM-type" evidence="3">
    <location>
        <begin position="52"/>
        <end position="86"/>
    </location>
</feature>
<dbReference type="Pfam" id="PF04434">
    <property type="entry name" value="SWIM"/>
    <property type="match status" value="1"/>
</dbReference>
<evidence type="ECO:0000313" key="4">
    <source>
        <dbReference type="EMBL" id="GIJ70925.1"/>
    </source>
</evidence>
<keyword evidence="5" id="KW-1185">Reference proteome</keyword>
<accession>A0A8J4A0M4</accession>